<dbReference type="RefSeq" id="WP_047898371.1">
    <property type="nucleotide sequence ID" value="NZ_AEJF01000377.1"/>
</dbReference>
<dbReference type="InterPro" id="IPR036412">
    <property type="entry name" value="HAD-like_sf"/>
</dbReference>
<evidence type="ECO:0000256" key="13">
    <source>
        <dbReference type="HAMAP-Rule" id="MF_00495"/>
    </source>
</evidence>
<feature type="active site" description="Nucleophile" evidence="13">
    <location>
        <position position="22"/>
    </location>
</feature>
<dbReference type="GO" id="GO:0006281">
    <property type="term" value="P:DNA repair"/>
    <property type="evidence" value="ECO:0007669"/>
    <property type="project" value="TreeGrafter"/>
</dbReference>
<dbReference type="InterPro" id="IPR041492">
    <property type="entry name" value="HAD_2"/>
</dbReference>
<dbReference type="SFLD" id="SFLDG01135">
    <property type="entry name" value="C1.5.6:_HAD__Beta-PGM__Phospha"/>
    <property type="match status" value="1"/>
</dbReference>
<comment type="caution">
    <text evidence="14">The sequence shown here is derived from an EMBL/GenBank/DDBJ whole genome shotgun (WGS) entry which is preliminary data.</text>
</comment>
<evidence type="ECO:0000256" key="6">
    <source>
        <dbReference type="ARBA" id="ARBA00013078"/>
    </source>
</evidence>
<keyword evidence="10 13" id="KW-0460">Magnesium</keyword>
<comment type="similarity">
    <text evidence="4 13">Belongs to the HAD-like hydrolase superfamily. CbbY/CbbZ/Gph/YieH family.</text>
</comment>
<dbReference type="FunFam" id="3.40.50.1000:FF:000022">
    <property type="entry name" value="Phosphoglycolate phosphatase"/>
    <property type="match status" value="1"/>
</dbReference>
<gene>
    <name evidence="14" type="ORF">EOS_43140</name>
</gene>
<sequence length="249" mass="26304">MSELTAELPAFTNKTLRAAIIDLDGTMIDTADDFVAALNGMLARIGTKATERDEVIGYIGKGSENLIRSVLAVRFSALEATTKFDDALAIYQTEYARINGQRATLFPEVTEGLKALRDLGLPLACVTNKPHRFAVELLTKFGLAEYFKVVLGGDSVPQKKPDPAPMLIACERLDVLPREAVAIGDSENDALAGRAAGMATLTVPYGYNHGKPVHLVKSDGIVSSLLAAAQAIAATMAAPDAPGATTSTD</sequence>
<evidence type="ECO:0000256" key="9">
    <source>
        <dbReference type="ARBA" id="ARBA00022801"/>
    </source>
</evidence>
<dbReference type="GO" id="GO:0005829">
    <property type="term" value="C:cytosol"/>
    <property type="evidence" value="ECO:0007669"/>
    <property type="project" value="TreeGrafter"/>
</dbReference>
<dbReference type="UniPathway" id="UPA00865">
    <property type="reaction ID" value="UER00834"/>
</dbReference>
<evidence type="ECO:0000256" key="10">
    <source>
        <dbReference type="ARBA" id="ARBA00022842"/>
    </source>
</evidence>
<dbReference type="EMBL" id="AEJF01000377">
    <property type="protein sequence ID" value="KLU20089.1"/>
    <property type="molecule type" value="Genomic_DNA"/>
</dbReference>
<comment type="pathway">
    <text evidence="3 13">Organic acid metabolism; glycolate biosynthesis; glycolate from 2-phosphoglycolate: step 1/1.</text>
</comment>
<keyword evidence="9 13" id="KW-0378">Hydrolase</keyword>
<evidence type="ECO:0000313" key="14">
    <source>
        <dbReference type="EMBL" id="KLU20089.1"/>
    </source>
</evidence>
<protein>
    <recommendedName>
        <fullName evidence="6 13">Phosphoglycolate phosphatase</fullName>
        <shortName evidence="13">PGP</shortName>
        <shortName evidence="13">PGPase</shortName>
        <ecNumber evidence="6 13">3.1.3.18</ecNumber>
    </recommendedName>
</protein>
<dbReference type="SFLD" id="SFLDS00003">
    <property type="entry name" value="Haloacid_Dehalogenase"/>
    <property type="match status" value="1"/>
</dbReference>
<evidence type="ECO:0000256" key="12">
    <source>
        <dbReference type="ARBA" id="ARBA00059247"/>
    </source>
</evidence>
<dbReference type="GO" id="GO:0046295">
    <property type="term" value="P:glycolate biosynthetic process"/>
    <property type="evidence" value="ECO:0007669"/>
    <property type="project" value="UniProtKB-UniRule"/>
</dbReference>
<dbReference type="GO" id="GO:0046872">
    <property type="term" value="F:metal ion binding"/>
    <property type="evidence" value="ECO:0007669"/>
    <property type="project" value="UniProtKB-KW"/>
</dbReference>
<feature type="binding site" evidence="13">
    <location>
        <position position="24"/>
    </location>
    <ligand>
        <name>Mg(2+)</name>
        <dbReference type="ChEBI" id="CHEBI:18420"/>
    </ligand>
</feature>
<keyword evidence="8 13" id="KW-0479">Metal-binding</keyword>
<keyword evidence="11 13" id="KW-0119">Carbohydrate metabolism</keyword>
<dbReference type="Pfam" id="PF13419">
    <property type="entry name" value="HAD_2"/>
    <property type="match status" value="1"/>
</dbReference>
<dbReference type="NCBIfam" id="TIGR01549">
    <property type="entry name" value="HAD-SF-IA-v1"/>
    <property type="match status" value="1"/>
</dbReference>
<dbReference type="InterPro" id="IPR037512">
    <property type="entry name" value="PGPase_prok"/>
</dbReference>
<dbReference type="InterPro" id="IPR023198">
    <property type="entry name" value="PGP-like_dom2"/>
</dbReference>
<accession>A0A0J1CHV5</accession>
<dbReference type="PANTHER" id="PTHR43434:SF1">
    <property type="entry name" value="PHOSPHOGLYCOLATE PHOSPHATASE"/>
    <property type="match status" value="1"/>
</dbReference>
<evidence type="ECO:0000256" key="2">
    <source>
        <dbReference type="ARBA" id="ARBA00001946"/>
    </source>
</evidence>
<dbReference type="SFLD" id="SFLDG01129">
    <property type="entry name" value="C1.5:_HAD__Beta-PGM__Phosphata"/>
    <property type="match status" value="1"/>
</dbReference>
<comment type="cofactor">
    <cofactor evidence="2 13">
        <name>Mg(2+)</name>
        <dbReference type="ChEBI" id="CHEBI:18420"/>
    </cofactor>
</comment>
<dbReference type="NCBIfam" id="NF009695">
    <property type="entry name" value="PRK13222.1-2"/>
    <property type="match status" value="1"/>
</dbReference>
<comment type="catalytic activity">
    <reaction evidence="1 13">
        <text>2-phosphoglycolate + H2O = glycolate + phosphate</text>
        <dbReference type="Rhea" id="RHEA:14369"/>
        <dbReference type="ChEBI" id="CHEBI:15377"/>
        <dbReference type="ChEBI" id="CHEBI:29805"/>
        <dbReference type="ChEBI" id="CHEBI:43474"/>
        <dbReference type="ChEBI" id="CHEBI:58033"/>
        <dbReference type="EC" id="3.1.3.18"/>
    </reaction>
</comment>
<reference evidence="14 15" key="1">
    <citation type="journal article" date="2015" name="Genome Announc.">
        <title>Draft Genome Sequence of Burkholderia sp. Strain PML1(12), an Ectomycorrhizosphere-Inhabiting Bacterium with Effective Mineral-Weathering Ability.</title>
        <authorList>
            <person name="Uroz S."/>
            <person name="Oger P."/>
        </authorList>
    </citation>
    <scope>NUCLEOTIDE SEQUENCE [LARGE SCALE GENOMIC DNA]</scope>
    <source>
        <strain evidence="15">PML1(12)</strain>
    </source>
</reference>
<dbReference type="SUPFAM" id="SSF56784">
    <property type="entry name" value="HAD-like"/>
    <property type="match status" value="1"/>
</dbReference>
<dbReference type="OrthoDB" id="9807630at2"/>
<comment type="subunit">
    <text evidence="5">Homotrimer.</text>
</comment>
<proteinExistence type="inferred from homology"/>
<dbReference type="HAMAP" id="MF_00495">
    <property type="entry name" value="GPH_hydrolase_bact"/>
    <property type="match status" value="1"/>
</dbReference>
<feature type="binding site" evidence="13">
    <location>
        <position position="185"/>
    </location>
    <ligand>
        <name>Mg(2+)</name>
        <dbReference type="ChEBI" id="CHEBI:18420"/>
    </ligand>
</feature>
<evidence type="ECO:0000256" key="8">
    <source>
        <dbReference type="ARBA" id="ARBA00022723"/>
    </source>
</evidence>
<evidence type="ECO:0000256" key="1">
    <source>
        <dbReference type="ARBA" id="ARBA00000830"/>
    </source>
</evidence>
<dbReference type="GO" id="GO:0008967">
    <property type="term" value="F:phosphoglycolate phosphatase activity"/>
    <property type="evidence" value="ECO:0007669"/>
    <property type="project" value="UniProtKB-UniRule"/>
</dbReference>
<dbReference type="GO" id="GO:0019253">
    <property type="term" value="P:reductive pentose-phosphate cycle"/>
    <property type="evidence" value="ECO:0007669"/>
    <property type="project" value="UniProtKB-KW"/>
</dbReference>
<dbReference type="NCBIfam" id="TIGR01509">
    <property type="entry name" value="HAD-SF-IA-v3"/>
    <property type="match status" value="1"/>
</dbReference>
<dbReference type="Proteomes" id="UP000035963">
    <property type="component" value="Unassembled WGS sequence"/>
</dbReference>
<keyword evidence="15" id="KW-1185">Reference proteome</keyword>
<dbReference type="Gene3D" id="1.10.150.240">
    <property type="entry name" value="Putative phosphatase, domain 2"/>
    <property type="match status" value="1"/>
</dbReference>
<comment type="function">
    <text evidence="12 13">Specifically catalyzes the dephosphorylation of 2-phosphoglycolate. Is involved in the dissimilation of the intracellular 2-phosphoglycolate formed during the DNA repair of 3'-phosphoglycolate ends, a major class of DNA lesions induced by oxidative stress.</text>
</comment>
<dbReference type="Gene3D" id="3.40.50.1000">
    <property type="entry name" value="HAD superfamily/HAD-like"/>
    <property type="match status" value="1"/>
</dbReference>
<dbReference type="PANTHER" id="PTHR43434">
    <property type="entry name" value="PHOSPHOGLYCOLATE PHOSPHATASE"/>
    <property type="match status" value="1"/>
</dbReference>
<dbReference type="PATRIC" id="fig|908627.4.peg.9696"/>
<evidence type="ECO:0000256" key="5">
    <source>
        <dbReference type="ARBA" id="ARBA00011233"/>
    </source>
</evidence>
<evidence type="ECO:0000256" key="3">
    <source>
        <dbReference type="ARBA" id="ARBA00004818"/>
    </source>
</evidence>
<dbReference type="InterPro" id="IPR023214">
    <property type="entry name" value="HAD_sf"/>
</dbReference>
<dbReference type="NCBIfam" id="TIGR01449">
    <property type="entry name" value="PGP_bact"/>
    <property type="match status" value="1"/>
</dbReference>
<evidence type="ECO:0000256" key="7">
    <source>
        <dbReference type="ARBA" id="ARBA00022567"/>
    </source>
</evidence>
<dbReference type="InterPro" id="IPR006439">
    <property type="entry name" value="HAD-SF_hydro_IA"/>
</dbReference>
<organism evidence="14 15">
    <name type="scientific">Caballeronia mineralivorans PML1(12)</name>
    <dbReference type="NCBI Taxonomy" id="908627"/>
    <lineage>
        <taxon>Bacteria</taxon>
        <taxon>Pseudomonadati</taxon>
        <taxon>Pseudomonadota</taxon>
        <taxon>Betaproteobacteria</taxon>
        <taxon>Burkholderiales</taxon>
        <taxon>Burkholderiaceae</taxon>
        <taxon>Caballeronia</taxon>
    </lineage>
</organism>
<dbReference type="EC" id="3.1.3.18" evidence="6 13"/>
<name>A0A0J1CHV5_9BURK</name>
<dbReference type="PRINTS" id="PR00413">
    <property type="entry name" value="HADHALOGNASE"/>
</dbReference>
<evidence type="ECO:0000256" key="11">
    <source>
        <dbReference type="ARBA" id="ARBA00023277"/>
    </source>
</evidence>
<dbReference type="AlphaFoldDB" id="A0A0J1CHV5"/>
<feature type="binding site" evidence="13">
    <location>
        <position position="22"/>
    </location>
    <ligand>
        <name>Mg(2+)</name>
        <dbReference type="ChEBI" id="CHEBI:18420"/>
    </ligand>
</feature>
<evidence type="ECO:0000256" key="4">
    <source>
        <dbReference type="ARBA" id="ARBA00006171"/>
    </source>
</evidence>
<keyword evidence="7" id="KW-0113">Calvin cycle</keyword>
<dbReference type="InterPro" id="IPR050155">
    <property type="entry name" value="HAD-like_hydrolase_sf"/>
</dbReference>
<evidence type="ECO:0000313" key="15">
    <source>
        <dbReference type="Proteomes" id="UP000035963"/>
    </source>
</evidence>